<keyword evidence="3" id="KW-1185">Reference proteome</keyword>
<organism evidence="2 3">
    <name type="scientific">Teichococcus globiformis</name>
    <dbReference type="NCBI Taxonomy" id="2307229"/>
    <lineage>
        <taxon>Bacteria</taxon>
        <taxon>Pseudomonadati</taxon>
        <taxon>Pseudomonadota</taxon>
        <taxon>Alphaproteobacteria</taxon>
        <taxon>Acetobacterales</taxon>
        <taxon>Roseomonadaceae</taxon>
        <taxon>Roseomonas</taxon>
    </lineage>
</organism>
<proteinExistence type="predicted"/>
<dbReference type="EMBL" id="JBHRTN010000018">
    <property type="protein sequence ID" value="MFC3126653.1"/>
    <property type="molecule type" value="Genomic_DNA"/>
</dbReference>
<evidence type="ECO:0000313" key="2">
    <source>
        <dbReference type="EMBL" id="MFC3126653.1"/>
    </source>
</evidence>
<feature type="compositionally biased region" description="Pro residues" evidence="1">
    <location>
        <begin position="305"/>
        <end position="316"/>
    </location>
</feature>
<evidence type="ECO:0008006" key="4">
    <source>
        <dbReference type="Google" id="ProtNLM"/>
    </source>
</evidence>
<dbReference type="Proteomes" id="UP001595593">
    <property type="component" value="Unassembled WGS sequence"/>
</dbReference>
<name>A0ABV7G533_9PROT</name>
<accession>A0ABV7G533</accession>
<sequence>MPWSDLARRLLLPVLLLLATGCVDLRPYAGQPGGAAPQLALPPAYRIAVPVPDGAGLGPQEAAGYAALMAEALVATEIPASAIEGNPLDWKLALAAEPRGAQVVPLYTLRDADGASLGQAEGQPVPARAWAAADLTLLKTVARRDAPQVAKLLGQVEASRKASDPAALAGQGPIKVRLAGVRGAPGDGNTSLNTRLGDFLTRLGYLPQNTAEGATYAVQGVVEAVNVPDNKQRIELQWIVSRRDGYELGRVVQLNEVPRGTLNGLWGDVAYVAAEQAASGVKQVLDNAINAPPEQPAAAARSEGDPPPPPPAPPAATQPSRRAAR</sequence>
<evidence type="ECO:0000313" key="3">
    <source>
        <dbReference type="Proteomes" id="UP001595593"/>
    </source>
</evidence>
<comment type="caution">
    <text evidence="2">The sequence shown here is derived from an EMBL/GenBank/DDBJ whole genome shotgun (WGS) entry which is preliminary data.</text>
</comment>
<evidence type="ECO:0000256" key="1">
    <source>
        <dbReference type="SAM" id="MobiDB-lite"/>
    </source>
</evidence>
<protein>
    <recommendedName>
        <fullName evidence="4">Lipoprotein</fullName>
    </recommendedName>
</protein>
<dbReference type="RefSeq" id="WP_379598125.1">
    <property type="nucleotide sequence ID" value="NZ_JBHRTN010000018.1"/>
</dbReference>
<feature type="region of interest" description="Disordered" evidence="1">
    <location>
        <begin position="285"/>
        <end position="325"/>
    </location>
</feature>
<gene>
    <name evidence="2" type="ORF">ACFOD4_16430</name>
</gene>
<reference evidence="3" key="1">
    <citation type="journal article" date="2019" name="Int. J. Syst. Evol. Microbiol.">
        <title>The Global Catalogue of Microorganisms (GCM) 10K type strain sequencing project: providing services to taxonomists for standard genome sequencing and annotation.</title>
        <authorList>
            <consortium name="The Broad Institute Genomics Platform"/>
            <consortium name="The Broad Institute Genome Sequencing Center for Infectious Disease"/>
            <person name="Wu L."/>
            <person name="Ma J."/>
        </authorList>
    </citation>
    <scope>NUCLEOTIDE SEQUENCE [LARGE SCALE GENOMIC DNA]</scope>
    <source>
        <strain evidence="3">KCTC 52094</strain>
    </source>
</reference>